<proteinExistence type="predicted"/>
<comment type="caution">
    <text evidence="1">The sequence shown here is derived from an EMBL/GenBank/DDBJ whole genome shotgun (WGS) entry which is preliminary data.</text>
</comment>
<dbReference type="AlphaFoldDB" id="A0A0P8WLR2"/>
<evidence type="ECO:0008006" key="3">
    <source>
        <dbReference type="Google" id="ProtNLM"/>
    </source>
</evidence>
<dbReference type="RefSeq" id="WP_054875847.1">
    <property type="nucleotide sequence ID" value="NZ_LKET01000039.1"/>
</dbReference>
<dbReference type="Proteomes" id="UP000050326">
    <property type="component" value="Unassembled WGS sequence"/>
</dbReference>
<accession>A0A0P8WLR2</accession>
<protein>
    <recommendedName>
        <fullName evidence="3">DUF11 domain-containing protein</fullName>
    </recommendedName>
</protein>
<gene>
    <name evidence="1" type="ORF">OXPF_28400</name>
</gene>
<evidence type="ECO:0000313" key="2">
    <source>
        <dbReference type="Proteomes" id="UP000050326"/>
    </source>
</evidence>
<reference evidence="1 2" key="1">
    <citation type="submission" date="2015-09" db="EMBL/GenBank/DDBJ databases">
        <title>Genome sequence of Oxobacter pfennigii DSM 3222.</title>
        <authorList>
            <person name="Poehlein A."/>
            <person name="Bengelsdorf F.R."/>
            <person name="Schiel-Bengelsdorf B."/>
            <person name="Duerre P."/>
            <person name="Daniel R."/>
        </authorList>
    </citation>
    <scope>NUCLEOTIDE SEQUENCE [LARGE SCALE GENOMIC DNA]</scope>
    <source>
        <strain evidence="1 2">DSM 3222</strain>
    </source>
</reference>
<name>A0A0P8WLR2_9CLOT</name>
<dbReference type="OrthoDB" id="1886650at2"/>
<dbReference type="EMBL" id="LKET01000039">
    <property type="protein sequence ID" value="KPU43399.1"/>
    <property type="molecule type" value="Genomic_DNA"/>
</dbReference>
<organism evidence="1 2">
    <name type="scientific">Oxobacter pfennigii</name>
    <dbReference type="NCBI Taxonomy" id="36849"/>
    <lineage>
        <taxon>Bacteria</taxon>
        <taxon>Bacillati</taxon>
        <taxon>Bacillota</taxon>
        <taxon>Clostridia</taxon>
        <taxon>Eubacteriales</taxon>
        <taxon>Clostridiaceae</taxon>
        <taxon>Oxobacter</taxon>
    </lineage>
</organism>
<sequence length="469" mass="50096">MADLRRQYSTVTNENISFCPSQYGISAILPKFQTLSDGSAANNPCFDPDSGFSTWTYKFFIDYYNGESAGTISSFLLPICKDIRDINITAEERIDGWGQFNNVDFTLSTADDDFGHAPTGFQWLRIDNTPQRYKRGVSVEYRIGILGNYPAASQPLRVMTGENSIVFGNLTETAFLVPGYAEPGKLEVNKLCSLIISNNLATLHYEVTVKNIGGQTLNNVKYNDVISFNSDDLSLGTPVVVPSPPLSAIAGPGGVINISGIITSINPDGAIFSAAYDIPVSSIKLPGKLAISDIVTASAKDTSDSKSNVIHIEAVKVAGSRSYDNIINGNEITFTIGISSVGASPETFVSISDRLIIPQGVTVQFTDFGGWKAVFQDGRPVAVNTDVTNAVINISGTNIKLPSGGGVQKLIRLLIMSTSAFKSSVTITNSIQQVTGLNSSQVFMPPEGIPSSSSIDIIGVATVNNPMLK</sequence>
<keyword evidence="2" id="KW-1185">Reference proteome</keyword>
<evidence type="ECO:0000313" key="1">
    <source>
        <dbReference type="EMBL" id="KPU43399.1"/>
    </source>
</evidence>